<organism evidence="10">
    <name type="scientific">Harpegnathos saltator</name>
    <name type="common">Jerdon's jumping ant</name>
    <dbReference type="NCBI Taxonomy" id="610380"/>
    <lineage>
        <taxon>Eukaryota</taxon>
        <taxon>Metazoa</taxon>
        <taxon>Ecdysozoa</taxon>
        <taxon>Arthropoda</taxon>
        <taxon>Hexapoda</taxon>
        <taxon>Insecta</taxon>
        <taxon>Pterygota</taxon>
        <taxon>Neoptera</taxon>
        <taxon>Endopterygota</taxon>
        <taxon>Hymenoptera</taxon>
        <taxon>Apocrita</taxon>
        <taxon>Aculeata</taxon>
        <taxon>Formicoidea</taxon>
        <taxon>Formicidae</taxon>
        <taxon>Ponerinae</taxon>
        <taxon>Ponerini</taxon>
        <taxon>Harpegnathos</taxon>
    </lineage>
</organism>
<gene>
    <name evidence="9" type="ORF">EAI_01116</name>
</gene>
<dbReference type="AlphaFoldDB" id="E2B6X9"/>
<dbReference type="InterPro" id="IPR002314">
    <property type="entry name" value="aa-tRNA-synt_IIb"/>
</dbReference>
<dbReference type="PRINTS" id="PR00981">
    <property type="entry name" value="TRNASYNTHSER"/>
</dbReference>
<evidence type="ECO:0000256" key="2">
    <source>
        <dbReference type="ARBA" id="ARBA00012840"/>
    </source>
</evidence>
<evidence type="ECO:0000256" key="4">
    <source>
        <dbReference type="ARBA" id="ARBA00022741"/>
    </source>
</evidence>
<name>E2B6X9_HARSA</name>
<keyword evidence="3" id="KW-0436">Ligase</keyword>
<dbReference type="InParanoid" id="E2B6X9"/>
<accession>E2B6X9</accession>
<dbReference type="Gene3D" id="3.30.930.10">
    <property type="entry name" value="Bira Bifunctional Protein, Domain 2"/>
    <property type="match status" value="1"/>
</dbReference>
<evidence type="ECO:0000256" key="7">
    <source>
        <dbReference type="ARBA" id="ARBA00031113"/>
    </source>
</evidence>
<evidence type="ECO:0000259" key="8">
    <source>
        <dbReference type="PROSITE" id="PS50862"/>
    </source>
</evidence>
<dbReference type="FunFam" id="3.30.930.10:FF:000078">
    <property type="entry name" value="Seryl-tRNA synthetase"/>
    <property type="match status" value="1"/>
</dbReference>
<dbReference type="PANTHER" id="PTHR11778">
    <property type="entry name" value="SERYL-TRNA SYNTHETASE"/>
    <property type="match status" value="1"/>
</dbReference>
<evidence type="ECO:0000256" key="5">
    <source>
        <dbReference type="ARBA" id="ARBA00022840"/>
    </source>
</evidence>
<evidence type="ECO:0000256" key="3">
    <source>
        <dbReference type="ARBA" id="ARBA00022598"/>
    </source>
</evidence>
<dbReference type="GO" id="GO:0005524">
    <property type="term" value="F:ATP binding"/>
    <property type="evidence" value="ECO:0007669"/>
    <property type="project" value="UniProtKB-KW"/>
</dbReference>
<comment type="similarity">
    <text evidence="1">Belongs to the class-II aminoacyl-tRNA synthetase family. Type-1 seryl-tRNA synthetase subfamily.</text>
</comment>
<dbReference type="GO" id="GO:0006434">
    <property type="term" value="P:seryl-tRNA aminoacylation"/>
    <property type="evidence" value="ECO:0007669"/>
    <property type="project" value="InterPro"/>
</dbReference>
<dbReference type="InterPro" id="IPR006195">
    <property type="entry name" value="aa-tRNA-synth_II"/>
</dbReference>
<reference evidence="9 10" key="1">
    <citation type="journal article" date="2010" name="Science">
        <title>Genomic comparison of the ants Camponotus floridanus and Harpegnathos saltator.</title>
        <authorList>
            <person name="Bonasio R."/>
            <person name="Zhang G."/>
            <person name="Ye C."/>
            <person name="Mutti N.S."/>
            <person name="Fang X."/>
            <person name="Qin N."/>
            <person name="Donahue G."/>
            <person name="Yang P."/>
            <person name="Li Q."/>
            <person name="Li C."/>
            <person name="Zhang P."/>
            <person name="Huang Z."/>
            <person name="Berger S.L."/>
            <person name="Reinberg D."/>
            <person name="Wang J."/>
            <person name="Liebig J."/>
        </authorList>
    </citation>
    <scope>NUCLEOTIDE SEQUENCE [LARGE SCALE GENOMIC DNA]</scope>
    <source>
        <strain evidence="9 10">R22 G/1</strain>
    </source>
</reference>
<evidence type="ECO:0000256" key="6">
    <source>
        <dbReference type="ARBA" id="ARBA00023146"/>
    </source>
</evidence>
<dbReference type="InterPro" id="IPR045864">
    <property type="entry name" value="aa-tRNA-synth_II/BPL/LPL"/>
</dbReference>
<dbReference type="SUPFAM" id="SSF55681">
    <property type="entry name" value="Class II aaRS and biotin synthetases"/>
    <property type="match status" value="1"/>
</dbReference>
<dbReference type="OMA" id="PLNACGE"/>
<dbReference type="GO" id="GO:0004828">
    <property type="term" value="F:serine-tRNA ligase activity"/>
    <property type="evidence" value="ECO:0007669"/>
    <property type="project" value="UniProtKB-EC"/>
</dbReference>
<sequence>MKFKELFKQIHRLQHSWLHTLPAKVPEKNVASTKLHIPEPEYNTDFLCDPANRDTILNNIKRRKSIGDINRVLELSDKPEKRELLSKELSRIPNCTHSAIFEYGDTPKFLKEYGEKPEYDFEPQEFTELANHLRLIRTGLGPVAGQKAYMLLGDLARLEEALVRYTVKKLLKNGFQLLSVPDIVPTELINRCGLIMEGARTLVYNLDPYYGDDYSLSGTAEIALAGRMMNTILSRDELPLKLVAVSRCYRAETSTKLDERGIYRVHQFTKVEMFVCCEPLQSEEVFHDLRNMQEELFSSLGLHFRVMDMPPTDLGTSAYRKSDIEGWMPGRKMYGELSSCSNCTDYQSRRLNIKYKTEDGGTAHVHTLNGTACAIPRMLIALCESYQTKHARITVPKSLVPLMKDKTLIRKQPVATMRTFKYKQDLSESDI</sequence>
<dbReference type="FunCoup" id="E2B6X9">
    <property type="interactions" value="560"/>
</dbReference>
<dbReference type="Pfam" id="PF00587">
    <property type="entry name" value="tRNA-synt_2b"/>
    <property type="match status" value="1"/>
</dbReference>
<keyword evidence="4" id="KW-0547">Nucleotide-binding</keyword>
<dbReference type="EMBL" id="GL446060">
    <property type="protein sequence ID" value="EFN88554.1"/>
    <property type="molecule type" value="Genomic_DNA"/>
</dbReference>
<dbReference type="Proteomes" id="UP000008237">
    <property type="component" value="Unassembled WGS sequence"/>
</dbReference>
<dbReference type="STRING" id="610380.E2B6X9"/>
<dbReference type="InterPro" id="IPR002317">
    <property type="entry name" value="Ser-tRNA-ligase_type_1"/>
</dbReference>
<dbReference type="EC" id="6.1.1.11" evidence="2"/>
<feature type="domain" description="Aminoacyl-transfer RNA synthetases class-II family profile" evidence="8">
    <location>
        <begin position="157"/>
        <end position="396"/>
    </location>
</feature>
<dbReference type="OrthoDB" id="10264585at2759"/>
<proteinExistence type="inferred from homology"/>
<evidence type="ECO:0000313" key="10">
    <source>
        <dbReference type="Proteomes" id="UP000008237"/>
    </source>
</evidence>
<dbReference type="PROSITE" id="PS50862">
    <property type="entry name" value="AA_TRNA_LIGASE_II"/>
    <property type="match status" value="1"/>
</dbReference>
<protein>
    <recommendedName>
        <fullName evidence="2">serine--tRNA ligase</fullName>
        <ecNumber evidence="2">6.1.1.11</ecNumber>
    </recommendedName>
    <alternativeName>
        <fullName evidence="7">Seryl-tRNA synthetase</fullName>
    </alternativeName>
</protein>
<keyword evidence="10" id="KW-1185">Reference proteome</keyword>
<keyword evidence="6 9" id="KW-0030">Aminoacyl-tRNA synthetase</keyword>
<evidence type="ECO:0000313" key="9">
    <source>
        <dbReference type="EMBL" id="EFN88554.1"/>
    </source>
</evidence>
<evidence type="ECO:0000256" key="1">
    <source>
        <dbReference type="ARBA" id="ARBA00010728"/>
    </source>
</evidence>
<keyword evidence="5" id="KW-0067">ATP-binding</keyword>